<dbReference type="KEGG" id="mgk:FSB76_22060"/>
<keyword evidence="3" id="KW-1185">Reference proteome</keyword>
<dbReference type="Gene3D" id="2.60.40.10">
    <property type="entry name" value="Immunoglobulins"/>
    <property type="match status" value="1"/>
</dbReference>
<dbReference type="RefSeq" id="WP_147057199.1">
    <property type="nucleotide sequence ID" value="NZ_CP042437.1"/>
</dbReference>
<name>A0A5B8W6G0_9SPHI</name>
<evidence type="ECO:0000256" key="1">
    <source>
        <dbReference type="SAM" id="SignalP"/>
    </source>
</evidence>
<evidence type="ECO:0000313" key="3">
    <source>
        <dbReference type="Proteomes" id="UP000321362"/>
    </source>
</evidence>
<dbReference type="Proteomes" id="UP000321362">
    <property type="component" value="Chromosome"/>
</dbReference>
<dbReference type="InterPro" id="IPR036116">
    <property type="entry name" value="FN3_sf"/>
</dbReference>
<sequence>MMKRILSVVAILVIVSCGKKAPAPAPGIATLSAPLKDQPCLTGTVVSATESSVSFSWNASSNTNQYDLTITNLLTKTATTQTTSATSATVKLLRNTPYSWYIGSKSNKSSVVTKSDTWKFYNAGPGVVTYAPFPAEITAPAFGAVLSAGTTKVNLTWKGSSVSSNIVAYDVYFGPSGNPDLFRNHITDTFVNDITVGANTTYYWRVVTIDANGNISDSGTYNFFVQK</sequence>
<dbReference type="SUPFAM" id="SSF49265">
    <property type="entry name" value="Fibronectin type III"/>
    <property type="match status" value="1"/>
</dbReference>
<organism evidence="2 3">
    <name type="scientific">Mucilaginibacter ginsenosidivorax</name>
    <dbReference type="NCBI Taxonomy" id="862126"/>
    <lineage>
        <taxon>Bacteria</taxon>
        <taxon>Pseudomonadati</taxon>
        <taxon>Bacteroidota</taxon>
        <taxon>Sphingobacteriia</taxon>
        <taxon>Sphingobacteriales</taxon>
        <taxon>Sphingobacteriaceae</taxon>
        <taxon>Mucilaginibacter</taxon>
    </lineage>
</organism>
<reference evidence="2 3" key="1">
    <citation type="journal article" date="2013" name="J. Microbiol.">
        <title>Mucilaginibacter ginsenosidivorax sp. nov., with ginsenoside converting activity isolated from sediment.</title>
        <authorList>
            <person name="Kim J.K."/>
            <person name="Choi T.E."/>
            <person name="Liu Q.M."/>
            <person name="Park H.Y."/>
            <person name="Yi T.H."/>
            <person name="Yoon M.H."/>
            <person name="Kim S.C."/>
            <person name="Im W.T."/>
        </authorList>
    </citation>
    <scope>NUCLEOTIDE SEQUENCE [LARGE SCALE GENOMIC DNA]</scope>
    <source>
        <strain evidence="2 3">KHI28</strain>
    </source>
</reference>
<gene>
    <name evidence="2" type="ORF">FSB76_22060</name>
</gene>
<proteinExistence type="predicted"/>
<dbReference type="AlphaFoldDB" id="A0A5B8W6G0"/>
<keyword evidence="1" id="KW-0732">Signal</keyword>
<dbReference type="PROSITE" id="PS51257">
    <property type="entry name" value="PROKAR_LIPOPROTEIN"/>
    <property type="match status" value="1"/>
</dbReference>
<feature type="signal peptide" evidence="1">
    <location>
        <begin position="1"/>
        <end position="21"/>
    </location>
</feature>
<dbReference type="OrthoDB" id="789771at2"/>
<protein>
    <recommendedName>
        <fullName evidence="4">Fibronectin type-III domain-containing protein</fullName>
    </recommendedName>
</protein>
<evidence type="ECO:0008006" key="4">
    <source>
        <dbReference type="Google" id="ProtNLM"/>
    </source>
</evidence>
<dbReference type="EMBL" id="CP042437">
    <property type="protein sequence ID" value="QEC78502.1"/>
    <property type="molecule type" value="Genomic_DNA"/>
</dbReference>
<feature type="chain" id="PRO_5022863032" description="Fibronectin type-III domain-containing protein" evidence="1">
    <location>
        <begin position="22"/>
        <end position="227"/>
    </location>
</feature>
<accession>A0A5B8W6G0</accession>
<dbReference type="InterPro" id="IPR013783">
    <property type="entry name" value="Ig-like_fold"/>
</dbReference>
<evidence type="ECO:0000313" key="2">
    <source>
        <dbReference type="EMBL" id="QEC78502.1"/>
    </source>
</evidence>